<sequence>MLELRFVRKPRIRLRASATPRHGPWNAVHGRRDSPEQRRPSQVMPPVPASRPVEAHGASGRIVVRIPEPQGTNDAADDGGFAARLHAAQRADVVHGVPGSDTTYAPGIRLTDPMDQGIGAVMRTTQRAFGITSRHCIDVDVWKHLTPGQLAARHISPADVASAEAKYRCDSPLGLHF</sequence>
<evidence type="ECO:0000313" key="2">
    <source>
        <dbReference type="EMBL" id="AND68827.1"/>
    </source>
</evidence>
<keyword evidence="3" id="KW-1185">Reference proteome</keyword>
<dbReference type="KEGG" id="dtx:ATSB10_13730"/>
<protein>
    <submittedName>
        <fullName evidence="2">Uncharacterized protein</fullName>
    </submittedName>
</protein>
<accession>A0A160N0H7</accession>
<dbReference type="EMBL" id="CP014841">
    <property type="protein sequence ID" value="AND68827.1"/>
    <property type="molecule type" value="Genomic_DNA"/>
</dbReference>
<dbReference type="OrthoDB" id="5959514at2"/>
<feature type="compositionally biased region" description="Basic and acidic residues" evidence="1">
    <location>
        <begin position="30"/>
        <end position="39"/>
    </location>
</feature>
<proteinExistence type="predicted"/>
<dbReference type="AlphaFoldDB" id="A0A160N0H7"/>
<gene>
    <name evidence="2" type="ORF">ATSB10_13730</name>
</gene>
<dbReference type="PATRIC" id="fig|445710.3.peg.1369"/>
<evidence type="ECO:0000313" key="3">
    <source>
        <dbReference type="Proteomes" id="UP000077255"/>
    </source>
</evidence>
<feature type="region of interest" description="Disordered" evidence="1">
    <location>
        <begin position="17"/>
        <end position="58"/>
    </location>
</feature>
<name>A0A160N0H7_9GAMM</name>
<organism evidence="2 3">
    <name type="scientific">Dyella thiooxydans</name>
    <dbReference type="NCBI Taxonomy" id="445710"/>
    <lineage>
        <taxon>Bacteria</taxon>
        <taxon>Pseudomonadati</taxon>
        <taxon>Pseudomonadota</taxon>
        <taxon>Gammaproteobacteria</taxon>
        <taxon>Lysobacterales</taxon>
        <taxon>Rhodanobacteraceae</taxon>
        <taxon>Dyella</taxon>
    </lineage>
</organism>
<reference evidence="2 3" key="1">
    <citation type="submission" date="2016-02" db="EMBL/GenBank/DDBJ databases">
        <title>Complete genome sequencing and analysis of ATSB10, Dyella thiooxydans isolated from rhizosphere soil of sunflower (Helianthus annuus L.).</title>
        <authorList>
            <person name="Lee Y."/>
            <person name="Hwangbo K."/>
            <person name="Chung H."/>
            <person name="Yoo J."/>
            <person name="Kim K.Y."/>
            <person name="Sa T.M."/>
            <person name="Um Y."/>
            <person name="Madhaiyan M."/>
        </authorList>
    </citation>
    <scope>NUCLEOTIDE SEQUENCE [LARGE SCALE GENOMIC DNA]</scope>
    <source>
        <strain evidence="2 3">ATSB10</strain>
    </source>
</reference>
<dbReference type="Proteomes" id="UP000077255">
    <property type="component" value="Chromosome"/>
</dbReference>
<evidence type="ECO:0000256" key="1">
    <source>
        <dbReference type="SAM" id="MobiDB-lite"/>
    </source>
</evidence>
<dbReference type="RefSeq" id="WP_157469128.1">
    <property type="nucleotide sequence ID" value="NZ_CP014841.1"/>
</dbReference>